<feature type="compositionally biased region" description="Polar residues" evidence="7">
    <location>
        <begin position="550"/>
        <end position="564"/>
    </location>
</feature>
<dbReference type="EMBL" id="KK118251">
    <property type="protein sequence ID" value="KFM72559.1"/>
    <property type="molecule type" value="Genomic_DNA"/>
</dbReference>
<feature type="region of interest" description="Disordered" evidence="7">
    <location>
        <begin position="310"/>
        <end position="381"/>
    </location>
</feature>
<keyword evidence="6" id="KW-1003">Cell membrane</keyword>
<dbReference type="GO" id="GO:0005886">
    <property type="term" value="C:plasma membrane"/>
    <property type="evidence" value="ECO:0007669"/>
    <property type="project" value="UniProtKB-SubCell"/>
</dbReference>
<protein>
    <recommendedName>
        <fullName evidence="6">Bestrophin homolog</fullName>
    </recommendedName>
</protein>
<keyword evidence="6" id="KW-0813">Transport</keyword>
<evidence type="ECO:0000313" key="9">
    <source>
        <dbReference type="Proteomes" id="UP000054359"/>
    </source>
</evidence>
<keyword evidence="2 6" id="KW-0812">Transmembrane</keyword>
<feature type="compositionally biased region" description="Basic and acidic residues" evidence="7">
    <location>
        <begin position="583"/>
        <end position="593"/>
    </location>
</feature>
<comment type="similarity">
    <text evidence="5 6">Belongs to the anion channel-forming bestrophin (TC 1.A.46) family. Calcium-sensitive chloride channel subfamily.</text>
</comment>
<dbReference type="InterPro" id="IPR021134">
    <property type="entry name" value="Bestrophin-like"/>
</dbReference>
<evidence type="ECO:0000313" key="8">
    <source>
        <dbReference type="EMBL" id="KFM72559.1"/>
    </source>
</evidence>
<dbReference type="PANTHER" id="PTHR10736:SF0">
    <property type="entry name" value="BESTROPHIN HOMOLOG"/>
    <property type="match status" value="1"/>
</dbReference>
<evidence type="ECO:0000256" key="1">
    <source>
        <dbReference type="ARBA" id="ARBA00004370"/>
    </source>
</evidence>
<proteinExistence type="inferred from homology"/>
<feature type="compositionally biased region" description="Low complexity" evidence="7">
    <location>
        <begin position="345"/>
        <end position="356"/>
    </location>
</feature>
<feature type="compositionally biased region" description="Low complexity" evidence="7">
    <location>
        <begin position="368"/>
        <end position="381"/>
    </location>
</feature>
<feature type="compositionally biased region" description="Low complexity" evidence="7">
    <location>
        <begin position="536"/>
        <end position="549"/>
    </location>
</feature>
<feature type="region of interest" description="Disordered" evidence="7">
    <location>
        <begin position="536"/>
        <end position="593"/>
    </location>
</feature>
<evidence type="ECO:0000256" key="5">
    <source>
        <dbReference type="ARBA" id="ARBA00034769"/>
    </source>
</evidence>
<sequence>MIASYVHGSDERSRMIRRTLARYLLLVQALTFQAVSTAVKRRFPTLQHLVAAGIMTKEELSLYEKVTFPYGKWWLPCHWFTALATRARKEGRIKDSILLDGLFRELFIFRTSCSIMIGYDWISVPLVYTQVVTLATYMYSVALMVGRQYLDPTKGYPKNHVDLYVPLFTLLQFFFYVGWLKVAEQIVNPYGEDDDDFELNWCLDRAVHIAYLIVDNMQMKHPKVKKDFFWDEPEPRLPQTKHSMKYILNPQLGSAFSLNVEEAEYLPMDILLEEDDEGNIYKGGSMKHCGTDGFRSSFISRVMNSRFGQSLRRSSARKGIARSTSQQPHGLDNPAFSTTLERTGPSARSSPSMSRKSSLKTLVRKISPSHSRSSSASFRPNSLNLHRYKTYELQEAEKMNLPNGRVTENVKPAAYTNLPATRTVSAPVVSITQEGISSYDVKEGKESSLASDIGLQKLDIAMPSIPEENSRAPSIGSIETGLIGLREKQFQQDNEVQDFVREASKVLKELNKTVYPQQHECQSKGYESCCSANSNISSAEESSDDTSSTFTENEQAKVSITIEMNESKNDQEDIQKINSELLSKGKTDTGDEH</sequence>
<reference evidence="8 9" key="1">
    <citation type="submission" date="2013-11" db="EMBL/GenBank/DDBJ databases">
        <title>Genome sequencing of Stegodyphus mimosarum.</title>
        <authorList>
            <person name="Bechsgaard J."/>
        </authorList>
    </citation>
    <scope>NUCLEOTIDE SEQUENCE [LARGE SCALE GENOMIC DNA]</scope>
</reference>
<keyword evidence="6" id="KW-0868">Chloride</keyword>
<evidence type="ECO:0000256" key="2">
    <source>
        <dbReference type="ARBA" id="ARBA00022692"/>
    </source>
</evidence>
<dbReference type="PANTHER" id="PTHR10736">
    <property type="entry name" value="BESTROPHIN"/>
    <property type="match status" value="1"/>
</dbReference>
<feature type="transmembrane region" description="Helical" evidence="6">
    <location>
        <begin position="128"/>
        <end position="149"/>
    </location>
</feature>
<name>A0A087U5C0_STEMI</name>
<keyword evidence="6" id="KW-0869">Chloride channel</keyword>
<keyword evidence="6" id="KW-0407">Ion channel</keyword>
<dbReference type="OrthoDB" id="201595at2759"/>
<accession>A0A087U5C0</accession>
<feature type="non-terminal residue" evidence="8">
    <location>
        <position position="593"/>
    </location>
</feature>
<dbReference type="Proteomes" id="UP000054359">
    <property type="component" value="Unassembled WGS sequence"/>
</dbReference>
<dbReference type="GO" id="GO:0034707">
    <property type="term" value="C:chloride channel complex"/>
    <property type="evidence" value="ECO:0007669"/>
    <property type="project" value="UniProtKB-KW"/>
</dbReference>
<dbReference type="STRING" id="407821.A0A087U5C0"/>
<keyword evidence="4 6" id="KW-0472">Membrane</keyword>
<feature type="transmembrane region" description="Helical" evidence="6">
    <location>
        <begin position="20"/>
        <end position="39"/>
    </location>
</feature>
<comment type="function">
    <text evidence="6">Forms chloride channels.</text>
</comment>
<organism evidence="8 9">
    <name type="scientific">Stegodyphus mimosarum</name>
    <name type="common">African social velvet spider</name>
    <dbReference type="NCBI Taxonomy" id="407821"/>
    <lineage>
        <taxon>Eukaryota</taxon>
        <taxon>Metazoa</taxon>
        <taxon>Ecdysozoa</taxon>
        <taxon>Arthropoda</taxon>
        <taxon>Chelicerata</taxon>
        <taxon>Arachnida</taxon>
        <taxon>Araneae</taxon>
        <taxon>Araneomorphae</taxon>
        <taxon>Entelegynae</taxon>
        <taxon>Eresoidea</taxon>
        <taxon>Eresidae</taxon>
        <taxon>Stegodyphus</taxon>
    </lineage>
</organism>
<dbReference type="Pfam" id="PF01062">
    <property type="entry name" value="Bestrophin"/>
    <property type="match status" value="1"/>
</dbReference>
<keyword evidence="3 6" id="KW-1133">Transmembrane helix</keyword>
<keyword evidence="9" id="KW-1185">Reference proteome</keyword>
<evidence type="ECO:0000256" key="3">
    <source>
        <dbReference type="ARBA" id="ARBA00022989"/>
    </source>
</evidence>
<feature type="transmembrane region" description="Helical" evidence="6">
    <location>
        <begin position="161"/>
        <end position="179"/>
    </location>
</feature>
<gene>
    <name evidence="8" type="ORF">X975_20857</name>
</gene>
<dbReference type="AlphaFoldDB" id="A0A087U5C0"/>
<dbReference type="InterPro" id="IPR000615">
    <property type="entry name" value="Bestrophin"/>
</dbReference>
<evidence type="ECO:0000256" key="7">
    <source>
        <dbReference type="SAM" id="MobiDB-lite"/>
    </source>
</evidence>
<feature type="compositionally biased region" description="Basic and acidic residues" evidence="7">
    <location>
        <begin position="565"/>
        <end position="575"/>
    </location>
</feature>
<comment type="subcellular location">
    <subcellularLocation>
        <location evidence="6">Cell membrane</location>
        <topology evidence="6">Multi-pass membrane protein</topology>
    </subcellularLocation>
    <subcellularLocation>
        <location evidence="1">Membrane</location>
    </subcellularLocation>
</comment>
<keyword evidence="6" id="KW-0406">Ion transport</keyword>
<dbReference type="GO" id="GO:0005254">
    <property type="term" value="F:chloride channel activity"/>
    <property type="evidence" value="ECO:0007669"/>
    <property type="project" value="UniProtKB-KW"/>
</dbReference>
<evidence type="ECO:0000256" key="4">
    <source>
        <dbReference type="ARBA" id="ARBA00023136"/>
    </source>
</evidence>
<evidence type="ECO:0000256" key="6">
    <source>
        <dbReference type="RuleBase" id="RU363126"/>
    </source>
</evidence>